<evidence type="ECO:0000256" key="1">
    <source>
        <dbReference type="SAM" id="SignalP"/>
    </source>
</evidence>
<gene>
    <name evidence="2" type="ORF">AMPC_39750</name>
</gene>
<protein>
    <recommendedName>
        <fullName evidence="4">DUF4403 family protein</fullName>
    </recommendedName>
</protein>
<dbReference type="Pfam" id="PF14356">
    <property type="entry name" value="DUF4403"/>
    <property type="match status" value="1"/>
</dbReference>
<name>A0ABM7XG38_9BACT</name>
<evidence type="ECO:0000313" key="2">
    <source>
        <dbReference type="EMBL" id="BDG10862.1"/>
    </source>
</evidence>
<feature type="signal peptide" evidence="1">
    <location>
        <begin position="1"/>
        <end position="24"/>
    </location>
</feature>
<evidence type="ECO:0008006" key="4">
    <source>
        <dbReference type="Google" id="ProtNLM"/>
    </source>
</evidence>
<dbReference type="Proteomes" id="UP001162734">
    <property type="component" value="Chromosome"/>
</dbReference>
<organism evidence="2 3">
    <name type="scientific">Anaeromyxobacter paludicola</name>
    <dbReference type="NCBI Taxonomy" id="2918171"/>
    <lineage>
        <taxon>Bacteria</taxon>
        <taxon>Pseudomonadati</taxon>
        <taxon>Myxococcota</taxon>
        <taxon>Myxococcia</taxon>
        <taxon>Myxococcales</taxon>
        <taxon>Cystobacterineae</taxon>
        <taxon>Anaeromyxobacteraceae</taxon>
        <taxon>Anaeromyxobacter</taxon>
    </lineage>
</organism>
<accession>A0ABM7XG38</accession>
<dbReference type="RefSeq" id="WP_248343452.1">
    <property type="nucleotide sequence ID" value="NZ_AP025592.1"/>
</dbReference>
<keyword evidence="3" id="KW-1185">Reference proteome</keyword>
<reference evidence="3" key="1">
    <citation type="journal article" date="2022" name="Int. J. Syst. Evol. Microbiol.">
        <title>Anaeromyxobacter oryzae sp. nov., Anaeromyxobacter diazotrophicus sp. nov. and Anaeromyxobacter paludicola sp. nov., isolated from paddy soils.</title>
        <authorList>
            <person name="Itoh H."/>
            <person name="Xu Z."/>
            <person name="Mise K."/>
            <person name="Masuda Y."/>
            <person name="Ushijima N."/>
            <person name="Hayakawa C."/>
            <person name="Shiratori Y."/>
            <person name="Senoo K."/>
        </authorList>
    </citation>
    <scope>NUCLEOTIDE SEQUENCE [LARGE SCALE GENOMIC DNA]</scope>
    <source>
        <strain evidence="3">Red630</strain>
    </source>
</reference>
<proteinExistence type="predicted"/>
<keyword evidence="1" id="KW-0732">Signal</keyword>
<dbReference type="InterPro" id="IPR025515">
    <property type="entry name" value="DUF4403"/>
</dbReference>
<dbReference type="EMBL" id="AP025592">
    <property type="protein sequence ID" value="BDG10862.1"/>
    <property type="molecule type" value="Genomic_DNA"/>
</dbReference>
<evidence type="ECO:0000313" key="3">
    <source>
        <dbReference type="Proteomes" id="UP001162734"/>
    </source>
</evidence>
<sequence length="470" mass="49897">MMPKHLRSALLVPALLLASGCAHRLSIPSPGAAPPAPLPELPDSTLELPVTLELSEAAQLLEREVPARIDATRDWTMVANDRVGIKYALTRAPIQLALDGPRLAAAVTASYQAEACLKSPLSFGGQSCPRVASCGIGERPRAVRLELRSEASWSPDWRLATRSRFDVTYPDPCQVTFLHYDVTPHLDGYLRPQLAKAAADLDARVARAADLRARAEEAWKRLAQPIPLPGNAFLLLHPRAAHVSPLSGRGLSVDFTVGLTARPVVHLGAPPAEPPPALPRLEVSQGAAPGFHVALDGRIPYAEANRQLAGQLSGKSFDAGGHTVTVRDLSVSGAGGLAVVKAHVASGPIEGDLYLVGRPVYDPATATISLADLDYSLETRDALSAGLEWLLRGTLLEKLREKGRFAVGPRLEALRSQVETGLNRTLAPGISLSAQVRSLRPVAVQAAEDALVARVEAEGQAKLLVAGLRP</sequence>
<dbReference type="PROSITE" id="PS51257">
    <property type="entry name" value="PROKAR_LIPOPROTEIN"/>
    <property type="match status" value="1"/>
</dbReference>
<feature type="chain" id="PRO_5046686549" description="DUF4403 family protein" evidence="1">
    <location>
        <begin position="25"/>
        <end position="470"/>
    </location>
</feature>